<dbReference type="InterPro" id="IPR052133">
    <property type="entry name" value="Immune_Signaling-Apoptosis_Reg"/>
</dbReference>
<evidence type="ECO:0000313" key="2">
    <source>
        <dbReference type="Proteomes" id="UP001209878"/>
    </source>
</evidence>
<dbReference type="AlphaFoldDB" id="A0AAD9NJ23"/>
<sequence length="110" mass="12990">MDTEAARLFTESHRDHDERWTVHTSDVDVTCFACLMELLEDQDVLLVKKKFVLSELLRFLSYHTEYLLEVVTEDFRVIVHATAILLGEYNLTWFVGIVYFCEYFRGSDVM</sequence>
<dbReference type="EMBL" id="JAODUO010001015">
    <property type="protein sequence ID" value="KAK2171880.1"/>
    <property type="molecule type" value="Genomic_DNA"/>
</dbReference>
<dbReference type="PANTHER" id="PTHR12044:SF14">
    <property type="entry name" value="MEIOTIC DOUBLE-STRANDED BREAK FORMATION PROTEIN 1"/>
    <property type="match status" value="1"/>
</dbReference>
<organism evidence="1 2">
    <name type="scientific">Ridgeia piscesae</name>
    <name type="common">Tubeworm</name>
    <dbReference type="NCBI Taxonomy" id="27915"/>
    <lineage>
        <taxon>Eukaryota</taxon>
        <taxon>Metazoa</taxon>
        <taxon>Spiralia</taxon>
        <taxon>Lophotrochozoa</taxon>
        <taxon>Annelida</taxon>
        <taxon>Polychaeta</taxon>
        <taxon>Sedentaria</taxon>
        <taxon>Canalipalpata</taxon>
        <taxon>Sabellida</taxon>
        <taxon>Siboglinidae</taxon>
        <taxon>Ridgeia</taxon>
    </lineage>
</organism>
<evidence type="ECO:0000313" key="1">
    <source>
        <dbReference type="EMBL" id="KAK2171880.1"/>
    </source>
</evidence>
<reference evidence="1" key="1">
    <citation type="journal article" date="2023" name="Mol. Biol. Evol.">
        <title>Third-Generation Sequencing Reveals the Adaptive Role of the Epigenome in Three Deep-Sea Polychaetes.</title>
        <authorList>
            <person name="Perez M."/>
            <person name="Aroh O."/>
            <person name="Sun Y."/>
            <person name="Lan Y."/>
            <person name="Juniper S.K."/>
            <person name="Young C.R."/>
            <person name="Angers B."/>
            <person name="Qian P.Y."/>
        </authorList>
    </citation>
    <scope>NUCLEOTIDE SEQUENCE</scope>
    <source>
        <strain evidence="1">R07B-5</strain>
    </source>
</reference>
<gene>
    <name evidence="1" type="ORF">NP493_1016g02109</name>
</gene>
<proteinExistence type="predicted"/>
<protein>
    <submittedName>
        <fullName evidence="1">Uncharacterized protein</fullName>
    </submittedName>
</protein>
<name>A0AAD9NJ23_RIDPI</name>
<comment type="caution">
    <text evidence="1">The sequence shown here is derived from an EMBL/GenBank/DDBJ whole genome shotgun (WGS) entry which is preliminary data.</text>
</comment>
<accession>A0AAD9NJ23</accession>
<dbReference type="Proteomes" id="UP001209878">
    <property type="component" value="Unassembled WGS sequence"/>
</dbReference>
<dbReference type="PANTHER" id="PTHR12044">
    <property type="entry name" value="BCL2 INTERACTING MEDIATOR OF CELL DEATH"/>
    <property type="match status" value="1"/>
</dbReference>
<keyword evidence="2" id="KW-1185">Reference proteome</keyword>
<dbReference type="GO" id="GO:0007127">
    <property type="term" value="P:meiosis I"/>
    <property type="evidence" value="ECO:0007669"/>
    <property type="project" value="TreeGrafter"/>
</dbReference>